<organism evidence="3 4">
    <name type="scientific">Brevifollis gellanilyticus</name>
    <dbReference type="NCBI Taxonomy" id="748831"/>
    <lineage>
        <taxon>Bacteria</taxon>
        <taxon>Pseudomonadati</taxon>
        <taxon>Verrucomicrobiota</taxon>
        <taxon>Verrucomicrobiia</taxon>
        <taxon>Verrucomicrobiales</taxon>
        <taxon>Verrucomicrobiaceae</taxon>
    </lineage>
</organism>
<feature type="transmembrane region" description="Helical" evidence="1">
    <location>
        <begin position="34"/>
        <end position="53"/>
    </location>
</feature>
<keyword evidence="1" id="KW-0472">Membrane</keyword>
<feature type="transmembrane region" description="Helical" evidence="1">
    <location>
        <begin position="92"/>
        <end position="117"/>
    </location>
</feature>
<evidence type="ECO:0000313" key="4">
    <source>
        <dbReference type="Proteomes" id="UP000321577"/>
    </source>
</evidence>
<comment type="caution">
    <text evidence="3">The sequence shown here is derived from an EMBL/GenBank/DDBJ whole genome shotgun (WGS) entry which is preliminary data.</text>
</comment>
<dbReference type="EMBL" id="BKAG01000022">
    <property type="protein sequence ID" value="GEP43887.1"/>
    <property type="molecule type" value="Genomic_DNA"/>
</dbReference>
<feature type="domain" description="Potassium channel" evidence="2">
    <location>
        <begin position="102"/>
        <end position="184"/>
    </location>
</feature>
<keyword evidence="1" id="KW-1133">Transmembrane helix</keyword>
<dbReference type="InterPro" id="IPR013099">
    <property type="entry name" value="K_chnl_dom"/>
</dbReference>
<dbReference type="Gene3D" id="1.10.287.70">
    <property type="match status" value="1"/>
</dbReference>
<protein>
    <recommendedName>
        <fullName evidence="2">Potassium channel domain-containing protein</fullName>
    </recommendedName>
</protein>
<evidence type="ECO:0000313" key="3">
    <source>
        <dbReference type="EMBL" id="GEP43887.1"/>
    </source>
</evidence>
<feature type="transmembrane region" description="Helical" evidence="1">
    <location>
        <begin position="137"/>
        <end position="155"/>
    </location>
</feature>
<dbReference type="SUPFAM" id="SSF81324">
    <property type="entry name" value="Voltage-gated potassium channels"/>
    <property type="match status" value="1"/>
</dbReference>
<keyword evidence="4" id="KW-1185">Reference proteome</keyword>
<name>A0A512MAX0_9BACT</name>
<sequence length="194" mass="21035">MDSSAVGRAAFVVFGNLVLALTLWVVNRSPMVNWIGWTLAVPAVVLSLMAHLGNYPYSLVIGHLLEAALYFYAAVGLIFYMLADNEVTFDELLAAAATFTLLAWAFAFVFSVCQAISPGSFTGAVNPQEARGWLELLFLSFSVLSSVGLSDVIPIQPMARSLVMLEMFCGVMYMAIVVSRLIAMAATMRGHPKQ</sequence>
<accession>A0A512MAX0</accession>
<dbReference type="AlphaFoldDB" id="A0A512MAX0"/>
<gene>
    <name evidence="3" type="ORF">BGE01nite_31780</name>
</gene>
<evidence type="ECO:0000259" key="2">
    <source>
        <dbReference type="Pfam" id="PF07885"/>
    </source>
</evidence>
<proteinExistence type="predicted"/>
<keyword evidence="1" id="KW-0812">Transmembrane</keyword>
<dbReference type="Proteomes" id="UP000321577">
    <property type="component" value="Unassembled WGS sequence"/>
</dbReference>
<feature type="transmembrane region" description="Helical" evidence="1">
    <location>
        <begin position="59"/>
        <end position="80"/>
    </location>
</feature>
<evidence type="ECO:0000256" key="1">
    <source>
        <dbReference type="SAM" id="Phobius"/>
    </source>
</evidence>
<dbReference type="Pfam" id="PF07885">
    <property type="entry name" value="Ion_trans_2"/>
    <property type="match status" value="1"/>
</dbReference>
<reference evidence="3 4" key="1">
    <citation type="submission" date="2019-07" db="EMBL/GenBank/DDBJ databases">
        <title>Whole genome shotgun sequence of Brevifollis gellanilyticus NBRC 108608.</title>
        <authorList>
            <person name="Hosoyama A."/>
            <person name="Uohara A."/>
            <person name="Ohji S."/>
            <person name="Ichikawa N."/>
        </authorList>
    </citation>
    <scope>NUCLEOTIDE SEQUENCE [LARGE SCALE GENOMIC DNA]</scope>
    <source>
        <strain evidence="3 4">NBRC 108608</strain>
    </source>
</reference>
<feature type="transmembrane region" description="Helical" evidence="1">
    <location>
        <begin position="6"/>
        <end position="27"/>
    </location>
</feature>
<feature type="transmembrane region" description="Helical" evidence="1">
    <location>
        <begin position="167"/>
        <end position="188"/>
    </location>
</feature>